<reference evidence="1" key="1">
    <citation type="journal article" date="2014" name="Front. Microbiol.">
        <title>High frequency of phylogenetically diverse reductive dehalogenase-homologous genes in deep subseafloor sedimentary metagenomes.</title>
        <authorList>
            <person name="Kawai M."/>
            <person name="Futagami T."/>
            <person name="Toyoda A."/>
            <person name="Takaki Y."/>
            <person name="Nishi S."/>
            <person name="Hori S."/>
            <person name="Arai W."/>
            <person name="Tsubouchi T."/>
            <person name="Morono Y."/>
            <person name="Uchiyama I."/>
            <person name="Ito T."/>
            <person name="Fujiyama A."/>
            <person name="Inagaki F."/>
            <person name="Takami H."/>
        </authorList>
    </citation>
    <scope>NUCLEOTIDE SEQUENCE</scope>
    <source>
        <strain evidence="1">Expedition CK06-06</strain>
    </source>
</reference>
<comment type="caution">
    <text evidence="1">The sequence shown here is derived from an EMBL/GenBank/DDBJ whole genome shotgun (WGS) entry which is preliminary data.</text>
</comment>
<dbReference type="EMBL" id="BARV01003106">
    <property type="protein sequence ID" value="GAH99536.1"/>
    <property type="molecule type" value="Genomic_DNA"/>
</dbReference>
<gene>
    <name evidence="1" type="ORF">S06H3_07613</name>
</gene>
<accession>X1JXW3</accession>
<protein>
    <submittedName>
        <fullName evidence="1">Uncharacterized protein</fullName>
    </submittedName>
</protein>
<evidence type="ECO:0000313" key="1">
    <source>
        <dbReference type="EMBL" id="GAH99536.1"/>
    </source>
</evidence>
<dbReference type="AlphaFoldDB" id="X1JXW3"/>
<proteinExistence type="predicted"/>
<organism evidence="1">
    <name type="scientific">marine sediment metagenome</name>
    <dbReference type="NCBI Taxonomy" id="412755"/>
    <lineage>
        <taxon>unclassified sequences</taxon>
        <taxon>metagenomes</taxon>
        <taxon>ecological metagenomes</taxon>
    </lineage>
</organism>
<name>X1JXW3_9ZZZZ</name>
<sequence length="42" mass="5096">MLPLLVWIGFSQWMKKEFGCYPPREMLVELSKMGKEEREKHL</sequence>